<reference evidence="8 9" key="1">
    <citation type="journal article" date="2015" name="Genome Announc.">
        <title>Expanding the biotechnology potential of lactobacilli through comparative genomics of 213 strains and associated genera.</title>
        <authorList>
            <person name="Sun Z."/>
            <person name="Harris H.M."/>
            <person name="McCann A."/>
            <person name="Guo C."/>
            <person name="Argimon S."/>
            <person name="Zhang W."/>
            <person name="Yang X."/>
            <person name="Jeffery I.B."/>
            <person name="Cooney J.C."/>
            <person name="Kagawa T.F."/>
            <person name="Liu W."/>
            <person name="Song Y."/>
            <person name="Salvetti E."/>
            <person name="Wrobel A."/>
            <person name="Rasinkangas P."/>
            <person name="Parkhill J."/>
            <person name="Rea M.C."/>
            <person name="O'Sullivan O."/>
            <person name="Ritari J."/>
            <person name="Douillard F.P."/>
            <person name="Paul Ross R."/>
            <person name="Yang R."/>
            <person name="Briner A.E."/>
            <person name="Felis G.E."/>
            <person name="de Vos W.M."/>
            <person name="Barrangou R."/>
            <person name="Klaenhammer T.R."/>
            <person name="Caufield P.W."/>
            <person name="Cui Y."/>
            <person name="Zhang H."/>
            <person name="O'Toole P.W."/>
        </authorList>
    </citation>
    <scope>NUCLEOTIDE SEQUENCE [LARGE SCALE GENOMIC DNA]</scope>
    <source>
        <strain evidence="8 9">DSM 14340</strain>
    </source>
</reference>
<proteinExistence type="inferred from homology"/>
<dbReference type="Proteomes" id="UP000051264">
    <property type="component" value="Unassembled WGS sequence"/>
</dbReference>
<evidence type="ECO:0000256" key="3">
    <source>
        <dbReference type="ARBA" id="ARBA00022884"/>
    </source>
</evidence>
<keyword evidence="2 7" id="KW-0699">rRNA-binding</keyword>
<sequence length="122" mass="13364">MKIVITKPDKNKTRQKRHTRVRGKISGTADCPRLNVFRSNKNIYAQLIDDVAGVTLASASTLDKEVKAEGTKSEQATQVGTLVAQRAVKAGHKVVVFDRGGYLYHGRIEALANAARENGLEF</sequence>
<organism evidence="8 9">
    <name type="scientific">Latilactobacillus fuchuensis DSM 14340 = JCM 11249</name>
    <dbReference type="NCBI Taxonomy" id="1423747"/>
    <lineage>
        <taxon>Bacteria</taxon>
        <taxon>Bacillati</taxon>
        <taxon>Bacillota</taxon>
        <taxon>Bacilli</taxon>
        <taxon>Lactobacillales</taxon>
        <taxon>Lactobacillaceae</taxon>
        <taxon>Latilactobacillus</taxon>
    </lineage>
</organism>
<dbReference type="GO" id="GO:0008097">
    <property type="term" value="F:5S rRNA binding"/>
    <property type="evidence" value="ECO:0007669"/>
    <property type="project" value="TreeGrafter"/>
</dbReference>
<dbReference type="GO" id="GO:0022625">
    <property type="term" value="C:cytosolic large ribosomal subunit"/>
    <property type="evidence" value="ECO:0007669"/>
    <property type="project" value="TreeGrafter"/>
</dbReference>
<dbReference type="GO" id="GO:0006412">
    <property type="term" value="P:translation"/>
    <property type="evidence" value="ECO:0007669"/>
    <property type="project" value="UniProtKB-UniRule"/>
</dbReference>
<dbReference type="GO" id="GO:0003735">
    <property type="term" value="F:structural constituent of ribosome"/>
    <property type="evidence" value="ECO:0007669"/>
    <property type="project" value="InterPro"/>
</dbReference>
<dbReference type="PATRIC" id="fig|1423747.3.peg.2006"/>
<keyword evidence="5 7" id="KW-0687">Ribonucleoprotein</keyword>
<dbReference type="Gene3D" id="3.30.420.100">
    <property type="match status" value="1"/>
</dbReference>
<comment type="similarity">
    <text evidence="1 7">Belongs to the universal ribosomal protein uL18 family.</text>
</comment>
<evidence type="ECO:0000256" key="6">
    <source>
        <dbReference type="ARBA" id="ARBA00035197"/>
    </source>
</evidence>
<evidence type="ECO:0000256" key="1">
    <source>
        <dbReference type="ARBA" id="ARBA00007116"/>
    </source>
</evidence>
<keyword evidence="4 7" id="KW-0689">Ribosomal protein</keyword>
<dbReference type="HAMAP" id="MF_01337_B">
    <property type="entry name" value="Ribosomal_uL18_B"/>
    <property type="match status" value="1"/>
</dbReference>
<evidence type="ECO:0000256" key="5">
    <source>
        <dbReference type="ARBA" id="ARBA00023274"/>
    </source>
</evidence>
<dbReference type="InterPro" id="IPR004389">
    <property type="entry name" value="Ribosomal_uL18_bac-type"/>
</dbReference>
<keyword evidence="3 7" id="KW-0694">RNA-binding</keyword>
<evidence type="ECO:0000256" key="2">
    <source>
        <dbReference type="ARBA" id="ARBA00022730"/>
    </source>
</evidence>
<dbReference type="NCBIfam" id="TIGR00060">
    <property type="entry name" value="L18_bact"/>
    <property type="match status" value="1"/>
</dbReference>
<dbReference type="PANTHER" id="PTHR12899:SF3">
    <property type="entry name" value="LARGE RIBOSOMAL SUBUNIT PROTEIN UL18M"/>
    <property type="match status" value="1"/>
</dbReference>
<dbReference type="STRING" id="1423747.FC69_GL001974"/>
<dbReference type="InterPro" id="IPR057268">
    <property type="entry name" value="Ribosomal_L18"/>
</dbReference>
<dbReference type="Pfam" id="PF00861">
    <property type="entry name" value="Ribosomal_L18p"/>
    <property type="match status" value="1"/>
</dbReference>
<dbReference type="AlphaFoldDB" id="A0A0R1RZH3"/>
<evidence type="ECO:0000313" key="8">
    <source>
        <dbReference type="EMBL" id="KRL58995.1"/>
    </source>
</evidence>
<name>A0A0R1RZH3_9LACO</name>
<dbReference type="RefSeq" id="WP_035439070.1">
    <property type="nucleotide sequence ID" value="NZ_AZEX01000057.1"/>
</dbReference>
<dbReference type="CDD" id="cd00432">
    <property type="entry name" value="Ribosomal_L18_L5e"/>
    <property type="match status" value="1"/>
</dbReference>
<dbReference type="FunFam" id="3.30.420.100:FF:000001">
    <property type="entry name" value="50S ribosomal protein L18"/>
    <property type="match status" value="1"/>
</dbReference>
<comment type="caution">
    <text evidence="8">The sequence shown here is derived from an EMBL/GenBank/DDBJ whole genome shotgun (WGS) entry which is preliminary data.</text>
</comment>
<comment type="subunit">
    <text evidence="7">Part of the 50S ribosomal subunit; part of the 5S rRNA/L5/L18/L25 subcomplex. Contacts the 5S and 23S rRNAs.</text>
</comment>
<dbReference type="PANTHER" id="PTHR12899">
    <property type="entry name" value="39S RIBOSOMAL PROTEIN L18, MITOCHONDRIAL"/>
    <property type="match status" value="1"/>
</dbReference>
<dbReference type="EMBL" id="AZEX01000057">
    <property type="protein sequence ID" value="KRL58995.1"/>
    <property type="molecule type" value="Genomic_DNA"/>
</dbReference>
<evidence type="ECO:0000256" key="4">
    <source>
        <dbReference type="ARBA" id="ARBA00022980"/>
    </source>
</evidence>
<dbReference type="SUPFAM" id="SSF53137">
    <property type="entry name" value="Translational machinery components"/>
    <property type="match status" value="1"/>
</dbReference>
<dbReference type="eggNOG" id="COG0256">
    <property type="taxonomic scope" value="Bacteria"/>
</dbReference>
<comment type="function">
    <text evidence="7">This is one of the proteins that bind and probably mediate the attachment of the 5S RNA into the large ribosomal subunit, where it forms part of the central protuberance.</text>
</comment>
<evidence type="ECO:0000313" key="9">
    <source>
        <dbReference type="Proteomes" id="UP000051264"/>
    </source>
</evidence>
<evidence type="ECO:0000256" key="7">
    <source>
        <dbReference type="HAMAP-Rule" id="MF_01337"/>
    </source>
</evidence>
<dbReference type="InterPro" id="IPR005484">
    <property type="entry name" value="Ribosomal_uL18_bac/plant/anim"/>
</dbReference>
<gene>
    <name evidence="7" type="primary">rplR</name>
    <name evidence="8" type="ORF">FC69_GL001974</name>
</gene>
<accession>A0A0R1RZH3</accession>
<protein>
    <recommendedName>
        <fullName evidence="6 7">Large ribosomal subunit protein uL18</fullName>
    </recommendedName>
</protein>